<protein>
    <submittedName>
        <fullName evidence="3">Uncharacterized protein</fullName>
    </submittedName>
</protein>
<feature type="coiled-coil region" evidence="1">
    <location>
        <begin position="3"/>
        <end position="72"/>
    </location>
</feature>
<gene>
    <name evidence="3" type="ORF">LOD99_13714</name>
</gene>
<feature type="coiled-coil region" evidence="1">
    <location>
        <begin position="346"/>
        <end position="511"/>
    </location>
</feature>
<name>A0AAV7KIM2_9METZ</name>
<feature type="compositionally biased region" description="Basic and acidic residues" evidence="2">
    <location>
        <begin position="521"/>
        <end position="531"/>
    </location>
</feature>
<proteinExistence type="predicted"/>
<accession>A0AAV7KIM2</accession>
<feature type="region of interest" description="Disordered" evidence="2">
    <location>
        <begin position="565"/>
        <end position="622"/>
    </location>
</feature>
<feature type="region of interest" description="Disordered" evidence="2">
    <location>
        <begin position="701"/>
        <end position="747"/>
    </location>
</feature>
<feature type="compositionally biased region" description="Polar residues" evidence="2">
    <location>
        <begin position="704"/>
        <end position="722"/>
    </location>
</feature>
<evidence type="ECO:0000313" key="3">
    <source>
        <dbReference type="EMBL" id="KAI6660991.1"/>
    </source>
</evidence>
<comment type="caution">
    <text evidence="3">The sequence shown here is derived from an EMBL/GenBank/DDBJ whole genome shotgun (WGS) entry which is preliminary data.</text>
</comment>
<evidence type="ECO:0000313" key="4">
    <source>
        <dbReference type="Proteomes" id="UP001165289"/>
    </source>
</evidence>
<dbReference type="EMBL" id="JAKMXF010000022">
    <property type="protein sequence ID" value="KAI6660991.1"/>
    <property type="molecule type" value="Genomic_DNA"/>
</dbReference>
<reference evidence="3 4" key="1">
    <citation type="journal article" date="2023" name="BMC Biol.">
        <title>The compact genome of the sponge Oopsacas minuta (Hexactinellida) is lacking key metazoan core genes.</title>
        <authorList>
            <person name="Santini S."/>
            <person name="Schenkelaars Q."/>
            <person name="Jourda C."/>
            <person name="Duchesne M."/>
            <person name="Belahbib H."/>
            <person name="Rocher C."/>
            <person name="Selva M."/>
            <person name="Riesgo A."/>
            <person name="Vervoort M."/>
            <person name="Leys S.P."/>
            <person name="Kodjabachian L."/>
            <person name="Le Bivic A."/>
            <person name="Borchiellini C."/>
            <person name="Claverie J.M."/>
            <person name="Renard E."/>
        </authorList>
    </citation>
    <scope>NUCLEOTIDE SEQUENCE [LARGE SCALE GENOMIC DNA]</scope>
    <source>
        <strain evidence="3">SPO-2</strain>
    </source>
</reference>
<evidence type="ECO:0000256" key="2">
    <source>
        <dbReference type="SAM" id="MobiDB-lite"/>
    </source>
</evidence>
<feature type="coiled-coil region" evidence="1">
    <location>
        <begin position="118"/>
        <end position="306"/>
    </location>
</feature>
<keyword evidence="4" id="KW-1185">Reference proteome</keyword>
<dbReference type="Proteomes" id="UP001165289">
    <property type="component" value="Unassembled WGS sequence"/>
</dbReference>
<keyword evidence="1" id="KW-0175">Coiled coil</keyword>
<feature type="region of interest" description="Disordered" evidence="2">
    <location>
        <begin position="518"/>
        <end position="539"/>
    </location>
</feature>
<evidence type="ECO:0000256" key="1">
    <source>
        <dbReference type="SAM" id="Coils"/>
    </source>
</evidence>
<organism evidence="3 4">
    <name type="scientific">Oopsacas minuta</name>
    <dbReference type="NCBI Taxonomy" id="111878"/>
    <lineage>
        <taxon>Eukaryota</taxon>
        <taxon>Metazoa</taxon>
        <taxon>Porifera</taxon>
        <taxon>Hexactinellida</taxon>
        <taxon>Hexasterophora</taxon>
        <taxon>Lyssacinosida</taxon>
        <taxon>Leucopsacidae</taxon>
        <taxon>Oopsacas</taxon>
    </lineage>
</organism>
<dbReference type="AlphaFoldDB" id="A0AAV7KIM2"/>
<sequence length="747" mass="86308">MNVEKLQLELTSEKDKIFQLESEKTILERTNMEYQASIQLLGQEKQVLQEELELVRERLVQLEGDISALKKSKVEEVEKEEREKISERNDEIALLFKIKLLEEEVFELRKVLPKASERDQLEIELKMMTSEFEKMRDNREDLCKRYSDMKADSLRLEGKVNELDKYRIQLEESKDIVASLKKEISSLKLELHSEISTHTTLSTENQRLELQLDQTGREMEMLRRRVTELDTTVLSIQGTYNELFCLKEKLLVDNDSMDKELVELRANTNLLQEREMRASTELNSVISQRTEEVTRLNSKLASLQEKNCDLQSESKSLELKLSAAVSERISKEETISSLNVTTNKREQELKEALQTITNRNSELQKEIHEIKLEFASAQGQLEISNKRFERKAEELSQECLDYEKRKKDLESRLEQVLMQSKARVVDMQSTITSLRGDAMDLARCNQKLEQEKQKLSSMVKEYEFMQVDNSCRVREELDEKTNTVIILEERLDDIESERNTLHSQVRSLNVQLQFANTQLTESKKSSTEPKRNQHHSNRTNTDIINRPIQQSTSITDIQAPIEPEYYAPTTSQRSKWGKSVDSISSKIPSHSRYHAPMNSASIESQESSSSIQSVGEACESNKDSVNRTQELKCRNAQNLPHLKSSYPIEFQMNSLSERYLQSESPNVEPKYQAPKLSQVPYIISQKNPAKRKALAFEIDLGSSDGASCKNNSKQTFSPSRVLRSNKTKLFHSVSKSQPSISNRKRKT</sequence>
<feature type="compositionally biased region" description="Low complexity" evidence="2">
    <location>
        <begin position="601"/>
        <end position="613"/>
    </location>
</feature>